<keyword evidence="5" id="KW-1185">Reference proteome</keyword>
<evidence type="ECO:0000256" key="1">
    <source>
        <dbReference type="SAM" id="MobiDB-lite"/>
    </source>
</evidence>
<keyword evidence="2" id="KW-0472">Membrane</keyword>
<dbReference type="Proteomes" id="UP000325003">
    <property type="component" value="Unassembled WGS sequence"/>
</dbReference>
<dbReference type="RefSeq" id="WP_149728129.1">
    <property type="nucleotide sequence ID" value="NZ_VUJV01000003.1"/>
</dbReference>
<dbReference type="PROSITE" id="PS51782">
    <property type="entry name" value="LYSM"/>
    <property type="match status" value="1"/>
</dbReference>
<dbReference type="Gene3D" id="3.10.350.10">
    <property type="entry name" value="LysM domain"/>
    <property type="match status" value="1"/>
</dbReference>
<protein>
    <recommendedName>
        <fullName evidence="3">LysM domain-containing protein</fullName>
    </recommendedName>
</protein>
<reference evidence="4 5" key="1">
    <citation type="submission" date="2019-09" db="EMBL/GenBank/DDBJ databases">
        <title>Nocardioides panacisoli sp. nov., isolated from the soil of a ginseng field.</title>
        <authorList>
            <person name="Cho C."/>
        </authorList>
    </citation>
    <scope>NUCLEOTIDE SEQUENCE [LARGE SCALE GENOMIC DNA]</scope>
    <source>
        <strain evidence="4 5">BN130099</strain>
    </source>
</reference>
<feature type="region of interest" description="Disordered" evidence="1">
    <location>
        <begin position="117"/>
        <end position="159"/>
    </location>
</feature>
<dbReference type="EMBL" id="VUJV01000003">
    <property type="protein sequence ID" value="KAA1418789.1"/>
    <property type="molecule type" value="Genomic_DNA"/>
</dbReference>
<feature type="transmembrane region" description="Helical" evidence="2">
    <location>
        <begin position="14"/>
        <end position="36"/>
    </location>
</feature>
<evidence type="ECO:0000256" key="2">
    <source>
        <dbReference type="SAM" id="Phobius"/>
    </source>
</evidence>
<evidence type="ECO:0000313" key="4">
    <source>
        <dbReference type="EMBL" id="KAA1418789.1"/>
    </source>
</evidence>
<dbReference type="AlphaFoldDB" id="A0A5B1LGJ5"/>
<keyword evidence="2" id="KW-1133">Transmembrane helix</keyword>
<reference evidence="4 5" key="2">
    <citation type="submission" date="2019-09" db="EMBL/GenBank/DDBJ databases">
        <authorList>
            <person name="Jin C."/>
        </authorList>
    </citation>
    <scope>NUCLEOTIDE SEQUENCE [LARGE SCALE GENOMIC DNA]</scope>
    <source>
        <strain evidence="4 5">BN130099</strain>
    </source>
</reference>
<dbReference type="CDD" id="cd00118">
    <property type="entry name" value="LysM"/>
    <property type="match status" value="1"/>
</dbReference>
<dbReference type="InterPro" id="IPR036779">
    <property type="entry name" value="LysM_dom_sf"/>
</dbReference>
<dbReference type="InterPro" id="IPR018392">
    <property type="entry name" value="LysM"/>
</dbReference>
<keyword evidence="2" id="KW-0812">Transmembrane</keyword>
<sequence>MLVATRRVVRARALVLWSAATAGVGVLAAAVLPMLVTAPETLEARDRFAGTLTTGCAAATVVAAAWLWAITTEVVVKVLAAGVDGAGVVVRRPGGLRLLLLAACGVVALGSPAVADTPGHHDSPSFTTANLSGLPLPDRATGHADPKVSSPTAPPEVHQVRSGESLWTIAEQRLSPGAAVADVSRLVQRIYLRNATAIGPDPDLIVPGQALDIPPPG</sequence>
<evidence type="ECO:0000259" key="3">
    <source>
        <dbReference type="PROSITE" id="PS51782"/>
    </source>
</evidence>
<proteinExistence type="predicted"/>
<evidence type="ECO:0000313" key="5">
    <source>
        <dbReference type="Proteomes" id="UP000325003"/>
    </source>
</evidence>
<organism evidence="4 5">
    <name type="scientific">Nocardioides humilatus</name>
    <dbReference type="NCBI Taxonomy" id="2607660"/>
    <lineage>
        <taxon>Bacteria</taxon>
        <taxon>Bacillati</taxon>
        <taxon>Actinomycetota</taxon>
        <taxon>Actinomycetes</taxon>
        <taxon>Propionibacteriales</taxon>
        <taxon>Nocardioidaceae</taxon>
        <taxon>Nocardioides</taxon>
    </lineage>
</organism>
<gene>
    <name evidence="4" type="ORF">F0U44_09875</name>
</gene>
<accession>A0A5B1LGJ5</accession>
<feature type="transmembrane region" description="Helical" evidence="2">
    <location>
        <begin position="48"/>
        <end position="68"/>
    </location>
</feature>
<name>A0A5B1LGJ5_9ACTN</name>
<comment type="caution">
    <text evidence="4">The sequence shown here is derived from an EMBL/GenBank/DDBJ whole genome shotgun (WGS) entry which is preliminary data.</text>
</comment>
<feature type="domain" description="LysM" evidence="3">
    <location>
        <begin position="156"/>
        <end position="213"/>
    </location>
</feature>